<gene>
    <name evidence="1" type="ORF">F958_01796</name>
</gene>
<reference evidence="1 2" key="1">
    <citation type="submission" date="2013-02" db="EMBL/GenBank/DDBJ databases">
        <title>The Genome Sequence of Acinetobacter nosocomialis NIPH 386.</title>
        <authorList>
            <consortium name="The Broad Institute Genome Sequencing Platform"/>
            <consortium name="The Broad Institute Genome Sequencing Center for Infectious Disease"/>
            <person name="Cerqueira G."/>
            <person name="Feldgarden M."/>
            <person name="Courvalin P."/>
            <person name="Perichon B."/>
            <person name="Grillot-Courvalin C."/>
            <person name="Clermont D."/>
            <person name="Rocha E."/>
            <person name="Yoon E.-J."/>
            <person name="Nemec A."/>
            <person name="Walker B."/>
            <person name="Young S.K."/>
            <person name="Zeng Q."/>
            <person name="Gargeya S."/>
            <person name="Fitzgerald M."/>
            <person name="Haas B."/>
            <person name="Abouelleil A."/>
            <person name="Alvarado L."/>
            <person name="Arachchi H.M."/>
            <person name="Berlin A.M."/>
            <person name="Chapman S.B."/>
            <person name="Dewar J."/>
            <person name="Goldberg J."/>
            <person name="Griggs A."/>
            <person name="Gujja S."/>
            <person name="Hansen M."/>
            <person name="Howarth C."/>
            <person name="Imamovic A."/>
            <person name="Larimer J."/>
            <person name="McCowan C."/>
            <person name="Murphy C."/>
            <person name="Neiman D."/>
            <person name="Pearson M."/>
            <person name="Priest M."/>
            <person name="Roberts A."/>
            <person name="Saif S."/>
            <person name="Shea T."/>
            <person name="Sisk P."/>
            <person name="Sykes S."/>
            <person name="Wortman J."/>
            <person name="Nusbaum C."/>
            <person name="Birren B."/>
        </authorList>
    </citation>
    <scope>NUCLEOTIDE SEQUENCE [LARGE SCALE GENOMIC DNA]</scope>
    <source>
        <strain evidence="1 2">NIPH 386</strain>
    </source>
</reference>
<comment type="caution">
    <text evidence="1">The sequence shown here is derived from an EMBL/GenBank/DDBJ whole genome shotgun (WGS) entry which is preliminary data.</text>
</comment>
<dbReference type="EMBL" id="APPP01000013">
    <property type="protein sequence ID" value="ENV41093.1"/>
    <property type="molecule type" value="Genomic_DNA"/>
</dbReference>
<sequence>MSRHTQKIDLTDFQDHAEISRDQIKKLWALFSQIQFNLKQEKVHPSTVQLAEIGNFLADMWAYDNKELYDQITNQLEETPNE</sequence>
<dbReference type="Proteomes" id="UP000013028">
    <property type="component" value="Unassembled WGS sequence"/>
</dbReference>
<dbReference type="AlphaFoldDB" id="A0AAV3IN27"/>
<organism evidence="1 2">
    <name type="scientific">Acinetobacter nosocomialis NIPH 386</name>
    <dbReference type="NCBI Taxonomy" id="1217985"/>
    <lineage>
        <taxon>Bacteria</taxon>
        <taxon>Pseudomonadati</taxon>
        <taxon>Pseudomonadota</taxon>
        <taxon>Gammaproteobacteria</taxon>
        <taxon>Moraxellales</taxon>
        <taxon>Moraxellaceae</taxon>
        <taxon>Acinetobacter</taxon>
        <taxon>Acinetobacter calcoaceticus/baumannii complex</taxon>
    </lineage>
</organism>
<evidence type="ECO:0000313" key="1">
    <source>
        <dbReference type="EMBL" id="ENV41093.1"/>
    </source>
</evidence>
<proteinExistence type="predicted"/>
<accession>A0AAV3IN27</accession>
<dbReference type="RefSeq" id="WP_004886038.1">
    <property type="nucleotide sequence ID" value="NZ_KB849570.1"/>
</dbReference>
<evidence type="ECO:0000313" key="2">
    <source>
        <dbReference type="Proteomes" id="UP000013028"/>
    </source>
</evidence>
<name>A0AAV3IN27_ACINO</name>
<protein>
    <submittedName>
        <fullName evidence="1">Uncharacterized protein</fullName>
    </submittedName>
</protein>